<sequence length="127" mass="14376">MPRINTGNVDLPDDDADWMKVVCNLRGVALRAKVGEIISGHFVRFKPLYVKRVGYFARKYELSWEAAYILLVSRDPPYKDEDFAWAREQPPLALLEEQGTNFGCEVTANPPKTDLKEKSDDIGTGET</sequence>
<name>A0A2T1E1N4_9CYAN</name>
<dbReference type="Proteomes" id="UP000239576">
    <property type="component" value="Unassembled WGS sequence"/>
</dbReference>
<comment type="caution">
    <text evidence="2">The sequence shown here is derived from an EMBL/GenBank/DDBJ whole genome shotgun (WGS) entry which is preliminary data.</text>
</comment>
<evidence type="ECO:0000313" key="3">
    <source>
        <dbReference type="Proteomes" id="UP000239576"/>
    </source>
</evidence>
<protein>
    <submittedName>
        <fullName evidence="2">Uncharacterized protein</fullName>
    </submittedName>
</protein>
<reference evidence="3" key="1">
    <citation type="submission" date="2018-02" db="EMBL/GenBank/DDBJ databases">
        <authorList>
            <person name="Moore K."/>
            <person name="Momper L."/>
        </authorList>
    </citation>
    <scope>NUCLEOTIDE SEQUENCE [LARGE SCALE GENOMIC DNA]</scope>
    <source>
        <strain evidence="3">ULC18</strain>
    </source>
</reference>
<reference evidence="2 3" key="2">
    <citation type="submission" date="2018-03" db="EMBL/GenBank/DDBJ databases">
        <title>The ancient ancestry and fast evolution of plastids.</title>
        <authorList>
            <person name="Moore K.R."/>
            <person name="Magnabosco C."/>
            <person name="Momper L."/>
            <person name="Gold D.A."/>
            <person name="Bosak T."/>
            <person name="Fournier G.P."/>
        </authorList>
    </citation>
    <scope>NUCLEOTIDE SEQUENCE [LARGE SCALE GENOMIC DNA]</scope>
    <source>
        <strain evidence="2 3">ULC18</strain>
    </source>
</reference>
<organism evidence="2 3">
    <name type="scientific">Stenomitos frigidus ULC18</name>
    <dbReference type="NCBI Taxonomy" id="2107698"/>
    <lineage>
        <taxon>Bacteria</taxon>
        <taxon>Bacillati</taxon>
        <taxon>Cyanobacteriota</taxon>
        <taxon>Cyanophyceae</taxon>
        <taxon>Leptolyngbyales</taxon>
        <taxon>Leptolyngbyaceae</taxon>
        <taxon>Stenomitos</taxon>
    </lineage>
</organism>
<dbReference type="AlphaFoldDB" id="A0A2T1E1N4"/>
<dbReference type="RefSeq" id="WP_106257910.1">
    <property type="nucleotide sequence ID" value="NZ_PVWK01000102.1"/>
</dbReference>
<dbReference type="OrthoDB" id="9822090at2"/>
<proteinExistence type="predicted"/>
<feature type="region of interest" description="Disordered" evidence="1">
    <location>
        <begin position="104"/>
        <end position="127"/>
    </location>
</feature>
<evidence type="ECO:0000256" key="1">
    <source>
        <dbReference type="SAM" id="MobiDB-lite"/>
    </source>
</evidence>
<evidence type="ECO:0000313" key="2">
    <source>
        <dbReference type="EMBL" id="PSB26649.1"/>
    </source>
</evidence>
<keyword evidence="3" id="KW-1185">Reference proteome</keyword>
<gene>
    <name evidence="2" type="ORF">C7B82_19280</name>
</gene>
<dbReference type="EMBL" id="PVWK01000102">
    <property type="protein sequence ID" value="PSB26649.1"/>
    <property type="molecule type" value="Genomic_DNA"/>
</dbReference>
<accession>A0A2T1E1N4</accession>